<evidence type="ECO:0000256" key="1">
    <source>
        <dbReference type="ARBA" id="ARBA00004236"/>
    </source>
</evidence>
<dbReference type="GO" id="GO:0005886">
    <property type="term" value="C:plasma membrane"/>
    <property type="evidence" value="ECO:0007669"/>
    <property type="project" value="UniProtKB-SubCell"/>
</dbReference>
<keyword evidence="6" id="KW-0812">Transmembrane</keyword>
<feature type="transmembrane region" description="Helical" evidence="6">
    <location>
        <begin position="6"/>
        <end position="22"/>
    </location>
</feature>
<evidence type="ECO:0000313" key="8">
    <source>
        <dbReference type="Proteomes" id="UP000035681"/>
    </source>
</evidence>
<evidence type="ECO:0000256" key="2">
    <source>
        <dbReference type="ARBA" id="ARBA00022475"/>
    </source>
</evidence>
<dbReference type="WBParaSite" id="TCONS_00016909.p1">
    <property type="protein sequence ID" value="TCONS_00016909.p1"/>
    <property type="gene ID" value="XLOC_011569"/>
</dbReference>
<dbReference type="InterPro" id="IPR016017">
    <property type="entry name" value="GDNF/GAS1"/>
</dbReference>
<sequence>MSFNWYIIIPLITFTISIYCINEDGLPIHSEECITANNNCENNTECIHRLAVLQSACTTNTCQPQCRLAALNLYQNKLGRILLRTDTSCIPGKDELEKCGFLPNSEEKHCSLQKLVCETDMRCNAKWELFVSECESESTTGNCSPKCQQLLNGTITTKAGSGFSLCTCTDKEDQLCEHLRDNVIGKCISMSAGSINHYKPDITIISTNPPPSTILTTNRVISDVKLQKTTSKFKIYNRTASSNIVCTSIITLLLIMIANLFI</sequence>
<dbReference type="WBParaSite" id="SSTP_0000348200.1">
    <property type="protein sequence ID" value="SSTP_0000348200.1"/>
    <property type="gene ID" value="SSTP_0000348200"/>
</dbReference>
<keyword evidence="8" id="KW-1185">Reference proteome</keyword>
<keyword evidence="3" id="KW-0732">Signal</keyword>
<proteinExistence type="predicted"/>
<keyword evidence="4 6" id="KW-0472">Membrane</keyword>
<organism evidence="9">
    <name type="scientific">Strongyloides stercoralis</name>
    <name type="common">Threadworm</name>
    <dbReference type="NCBI Taxonomy" id="6248"/>
    <lineage>
        <taxon>Eukaryota</taxon>
        <taxon>Metazoa</taxon>
        <taxon>Ecdysozoa</taxon>
        <taxon>Nematoda</taxon>
        <taxon>Chromadorea</taxon>
        <taxon>Rhabditida</taxon>
        <taxon>Tylenchina</taxon>
        <taxon>Panagrolaimomorpha</taxon>
        <taxon>Strongyloidoidea</taxon>
        <taxon>Strongyloididae</taxon>
        <taxon>Strongyloides</taxon>
    </lineage>
</organism>
<dbReference type="SMART" id="SM00907">
    <property type="entry name" value="GDNF"/>
    <property type="match status" value="2"/>
</dbReference>
<keyword evidence="5" id="KW-0325">Glycoprotein</keyword>
<evidence type="ECO:0000313" key="10">
    <source>
        <dbReference type="WBParaSite" id="TCONS_00016909.p1"/>
    </source>
</evidence>
<name>A0A0K0E1W4_STRER</name>
<accession>A0A0K0E1W4</accession>
<comment type="subcellular location">
    <subcellularLocation>
        <location evidence="1">Cell membrane</location>
    </subcellularLocation>
</comment>
<feature type="domain" description="GDNF/GAS1" evidence="7">
    <location>
        <begin position="110"/>
        <end position="187"/>
    </location>
</feature>
<reference evidence="9" key="1">
    <citation type="submission" date="2015-08" db="UniProtKB">
        <authorList>
            <consortium name="WormBaseParasite"/>
        </authorList>
    </citation>
    <scope>IDENTIFICATION</scope>
</reference>
<keyword evidence="6" id="KW-1133">Transmembrane helix</keyword>
<feature type="transmembrane region" description="Helical" evidence="6">
    <location>
        <begin position="240"/>
        <end position="261"/>
    </location>
</feature>
<evidence type="ECO:0000313" key="9">
    <source>
        <dbReference type="WBParaSite" id="SSTP_0000348200.1"/>
    </source>
</evidence>
<keyword evidence="2" id="KW-1003">Cell membrane</keyword>
<evidence type="ECO:0000259" key="7">
    <source>
        <dbReference type="SMART" id="SM00907"/>
    </source>
</evidence>
<evidence type="ECO:0000256" key="6">
    <source>
        <dbReference type="SAM" id="Phobius"/>
    </source>
</evidence>
<feature type="domain" description="GDNF/GAS1" evidence="7">
    <location>
        <begin position="33"/>
        <end position="106"/>
    </location>
</feature>
<evidence type="ECO:0000256" key="3">
    <source>
        <dbReference type="ARBA" id="ARBA00022729"/>
    </source>
</evidence>
<evidence type="ECO:0000256" key="4">
    <source>
        <dbReference type="ARBA" id="ARBA00023136"/>
    </source>
</evidence>
<dbReference type="AlphaFoldDB" id="A0A0K0E1W4"/>
<dbReference type="Proteomes" id="UP000035681">
    <property type="component" value="Unplaced"/>
</dbReference>
<evidence type="ECO:0000256" key="5">
    <source>
        <dbReference type="ARBA" id="ARBA00023180"/>
    </source>
</evidence>
<protein>
    <submittedName>
        <fullName evidence="9">GDNF domain-containing protein</fullName>
    </submittedName>
    <submittedName>
        <fullName evidence="10">GDNF/GAS1 domain-containing protein</fullName>
    </submittedName>
</protein>